<gene>
    <name evidence="1" type="ORF">C480_10195</name>
</gene>
<reference evidence="1 2" key="1">
    <citation type="journal article" date="2014" name="PLoS Genet.">
        <title>Phylogenetically driven sequencing of extremely halophilic archaea reveals strategies for static and dynamic osmo-response.</title>
        <authorList>
            <person name="Becker E.A."/>
            <person name="Seitzer P.M."/>
            <person name="Tritt A."/>
            <person name="Larsen D."/>
            <person name="Krusor M."/>
            <person name="Yao A.I."/>
            <person name="Wu D."/>
            <person name="Madern D."/>
            <person name="Eisen J.A."/>
            <person name="Darling A.E."/>
            <person name="Facciotti M.T."/>
        </authorList>
    </citation>
    <scope>NUCLEOTIDE SEQUENCE [LARGE SCALE GENOMIC DNA]</scope>
    <source>
        <strain evidence="1 2">DSM 13077</strain>
    </source>
</reference>
<comment type="caution">
    <text evidence="1">The sequence shown here is derived from an EMBL/GenBank/DDBJ whole genome shotgun (WGS) entry which is preliminary data.</text>
</comment>
<evidence type="ECO:0000313" key="1">
    <source>
        <dbReference type="EMBL" id="ELZ05760.1"/>
    </source>
</evidence>
<dbReference type="EMBL" id="AOIP01000022">
    <property type="protein sequence ID" value="ELZ05760.1"/>
    <property type="molecule type" value="Genomic_DNA"/>
</dbReference>
<keyword evidence="2" id="KW-1185">Reference proteome</keyword>
<dbReference type="AlphaFoldDB" id="M0B4K7"/>
<sequence>MGETIRFTPLHPPDYEFIATQRNSYSTGVKITDPDGLKDALSDTLAGQMDTREYTQRDEYPGREWTLLLGFTTYGRDDDDPFGGADYHNVSNTGPENMSDVFRTVSEYTEPFVVWMCTVEGWPHAAELDGRKQDLFRVEADAGTVTVERLTVGIVDREPAGFGDADE</sequence>
<dbReference type="PATRIC" id="fig|1227491.4.peg.2097"/>
<dbReference type="Proteomes" id="UP000011591">
    <property type="component" value="Unassembled WGS sequence"/>
</dbReference>
<organism evidence="1 2">
    <name type="scientific">Natrialba aegyptia DSM 13077</name>
    <dbReference type="NCBI Taxonomy" id="1227491"/>
    <lineage>
        <taxon>Archaea</taxon>
        <taxon>Methanobacteriati</taxon>
        <taxon>Methanobacteriota</taxon>
        <taxon>Stenosarchaea group</taxon>
        <taxon>Halobacteria</taxon>
        <taxon>Halobacteriales</taxon>
        <taxon>Natrialbaceae</taxon>
        <taxon>Natrialba</taxon>
    </lineage>
</organism>
<name>M0B4K7_9EURY</name>
<evidence type="ECO:0000313" key="2">
    <source>
        <dbReference type="Proteomes" id="UP000011591"/>
    </source>
</evidence>
<protein>
    <submittedName>
        <fullName evidence="1">Uncharacterized protein</fullName>
    </submittedName>
</protein>
<proteinExistence type="predicted"/>
<dbReference type="RefSeq" id="WP_006665503.1">
    <property type="nucleotide sequence ID" value="NZ_AOIP01000022.1"/>
</dbReference>
<accession>M0B4K7</accession>